<protein>
    <submittedName>
        <fullName evidence="3">Glutamate-rich protein 1</fullName>
    </submittedName>
</protein>
<organism evidence="2 3">
    <name type="scientific">Orycteropus afer afer</name>
    <dbReference type="NCBI Taxonomy" id="1230840"/>
    <lineage>
        <taxon>Eukaryota</taxon>
        <taxon>Metazoa</taxon>
        <taxon>Chordata</taxon>
        <taxon>Craniata</taxon>
        <taxon>Vertebrata</taxon>
        <taxon>Euteleostomi</taxon>
        <taxon>Mammalia</taxon>
        <taxon>Eutheria</taxon>
        <taxon>Afrotheria</taxon>
        <taxon>Tubulidentata</taxon>
        <taxon>Orycteropodidae</taxon>
        <taxon>Orycteropus</taxon>
    </lineage>
</organism>
<feature type="compositionally biased region" description="Basic residues" evidence="1">
    <location>
        <begin position="241"/>
        <end position="258"/>
    </location>
</feature>
<feature type="compositionally biased region" description="Acidic residues" evidence="1">
    <location>
        <begin position="304"/>
        <end position="313"/>
    </location>
</feature>
<dbReference type="RefSeq" id="XP_007942624.1">
    <property type="nucleotide sequence ID" value="XM_007944433.1"/>
</dbReference>
<feature type="compositionally biased region" description="Polar residues" evidence="1">
    <location>
        <begin position="229"/>
        <end position="240"/>
    </location>
</feature>
<feature type="compositionally biased region" description="Basic residues" evidence="1">
    <location>
        <begin position="191"/>
        <end position="206"/>
    </location>
</feature>
<feature type="region of interest" description="Disordered" evidence="1">
    <location>
        <begin position="227"/>
        <end position="315"/>
    </location>
</feature>
<gene>
    <name evidence="3" type="primary">ERICH1</name>
</gene>
<reference evidence="3" key="1">
    <citation type="submission" date="2025-08" db="UniProtKB">
        <authorList>
            <consortium name="RefSeq"/>
        </authorList>
    </citation>
    <scope>IDENTIFICATION</scope>
</reference>
<dbReference type="AlphaFoldDB" id="A0A8B7A3U8"/>
<dbReference type="PANTHER" id="PTHR22444">
    <property type="entry name" value="GLUTAMATE-RICH PROTEIN 1"/>
    <property type="match status" value="1"/>
</dbReference>
<dbReference type="InterPro" id="IPR026719">
    <property type="entry name" value="ERICH1"/>
</dbReference>
<evidence type="ECO:0000313" key="3">
    <source>
        <dbReference type="RefSeq" id="XP_007942624.1"/>
    </source>
</evidence>
<dbReference type="CTD" id="157697"/>
<name>A0A8B7A3U8_ORYAF</name>
<dbReference type="OrthoDB" id="6151351at2759"/>
<dbReference type="PANTHER" id="PTHR22444:SF1">
    <property type="entry name" value="GLUTAMATE-RICH PROTEIN 1"/>
    <property type="match status" value="1"/>
</dbReference>
<accession>A0A8B7A3U8</accession>
<evidence type="ECO:0000256" key="1">
    <source>
        <dbReference type="SAM" id="MobiDB-lite"/>
    </source>
</evidence>
<keyword evidence="2" id="KW-1185">Reference proteome</keyword>
<proteinExistence type="predicted"/>
<dbReference type="GeneID" id="103200026"/>
<evidence type="ECO:0000313" key="2">
    <source>
        <dbReference type="Proteomes" id="UP000694850"/>
    </source>
</evidence>
<feature type="region of interest" description="Disordered" evidence="1">
    <location>
        <begin position="171"/>
        <end position="211"/>
    </location>
</feature>
<sequence length="429" mass="48696">MPVFDTAVFPYSLVTYSPSGTPGSSRDTCGAVGPFPHPLIPITTEPVVVGVVVVVRPSFGLPMPTCNLVSSLHPLWPDLDITNKLEVESSFIEKVLKKLFPNVPNGQDKIAPVTLASEETPEKVKPKKVKVKTVQPFTDGDAKIQSERRLYTVSLPPVGYIPDLPELNIRVDSENSSSNDDREDEDLHDQPKRKRFRKHKSKKNLKLPKSAHVEQAELEKQQRLLQEKIQPQYTDGPTISKNKKRKLKKKQQIKKKKAAGLLTKAPGINFMYQPEESNSEQEELRNTDEEDAKDTNKEDVKDTSEEDVNDTNEEDVKSINEKADGILNFLKSTQEIYFYDSISKDSDSAVFMEATEELFKHLESHSVSPSDVFILDHMKALLLLQDTERLKSALEMFPEHCMMPLDHVKIISTFFNYWITHILPERNSE</sequence>
<feature type="compositionally biased region" description="Basic and acidic residues" evidence="1">
    <location>
        <begin position="282"/>
        <end position="303"/>
    </location>
</feature>
<dbReference type="Proteomes" id="UP000694850">
    <property type="component" value="Unplaced"/>
</dbReference>